<dbReference type="Gene3D" id="3.20.10.10">
    <property type="entry name" value="D-amino Acid Aminotransferase, subunit A, domain 2"/>
    <property type="match status" value="1"/>
</dbReference>
<evidence type="ECO:0000313" key="2">
    <source>
        <dbReference type="Proteomes" id="UP000092177"/>
    </source>
</evidence>
<name>A0A1B7YBX5_COLHI</name>
<organism evidence="1 2">
    <name type="scientific">Colletotrichum higginsianum (strain IMI 349063)</name>
    <name type="common">Crucifer anthracnose fungus</name>
    <dbReference type="NCBI Taxonomy" id="759273"/>
    <lineage>
        <taxon>Eukaryota</taxon>
        <taxon>Fungi</taxon>
        <taxon>Dikarya</taxon>
        <taxon>Ascomycota</taxon>
        <taxon>Pezizomycotina</taxon>
        <taxon>Sordariomycetes</taxon>
        <taxon>Hypocreomycetidae</taxon>
        <taxon>Glomerellales</taxon>
        <taxon>Glomerellaceae</taxon>
        <taxon>Colletotrichum</taxon>
        <taxon>Colletotrichum destructivum species complex</taxon>
    </lineage>
</organism>
<dbReference type="InterPro" id="IPR036038">
    <property type="entry name" value="Aminotransferase-like"/>
</dbReference>
<keyword evidence="2" id="KW-1185">Reference proteome</keyword>
<dbReference type="OrthoDB" id="5288718at2759"/>
<dbReference type="GO" id="GO:0016829">
    <property type="term" value="F:lyase activity"/>
    <property type="evidence" value="ECO:0007669"/>
    <property type="project" value="UniProtKB-KW"/>
</dbReference>
<gene>
    <name evidence="1" type="ORF">CH63R_08337</name>
</gene>
<evidence type="ECO:0000313" key="1">
    <source>
        <dbReference type="EMBL" id="OBR09572.1"/>
    </source>
</evidence>
<dbReference type="VEuPathDB" id="FungiDB:CH63R_08337"/>
<dbReference type="RefSeq" id="XP_018158089.1">
    <property type="nucleotide sequence ID" value="XM_018303311.1"/>
</dbReference>
<proteinExistence type="predicted"/>
<dbReference type="SUPFAM" id="SSF56752">
    <property type="entry name" value="D-aminoacid aminotransferase-like PLP-dependent enzymes"/>
    <property type="match status" value="1"/>
</dbReference>
<dbReference type="EMBL" id="LTAN01000005">
    <property type="protein sequence ID" value="OBR09572.1"/>
    <property type="molecule type" value="Genomic_DNA"/>
</dbReference>
<accession>A0A1B7YBX5</accession>
<dbReference type="GeneID" id="28867418"/>
<protein>
    <submittedName>
        <fullName evidence="1">Aminodeoxychorismate lyase</fullName>
    </submittedName>
</protein>
<dbReference type="InterPro" id="IPR043132">
    <property type="entry name" value="BCAT-like_C"/>
</dbReference>
<comment type="caution">
    <text evidence="1">The sequence shown here is derived from an EMBL/GenBank/DDBJ whole genome shotgun (WGS) entry which is preliminary data.</text>
</comment>
<reference evidence="2" key="1">
    <citation type="journal article" date="2017" name="BMC Genomics">
        <title>Gapless genome assembly of Colletotrichum higginsianum reveals chromosome structure and association of transposable elements with secondary metabolite gene clusters.</title>
        <authorList>
            <person name="Dallery J.-F."/>
            <person name="Lapalu N."/>
            <person name="Zampounis A."/>
            <person name="Pigne S."/>
            <person name="Luyten I."/>
            <person name="Amselem J."/>
            <person name="Wittenberg A.H.J."/>
            <person name="Zhou S."/>
            <person name="de Queiroz M.V."/>
            <person name="Robin G.P."/>
            <person name="Auger A."/>
            <person name="Hainaut M."/>
            <person name="Henrissat B."/>
            <person name="Kim K.-T."/>
            <person name="Lee Y.-H."/>
            <person name="Lespinet O."/>
            <person name="Schwartz D.C."/>
            <person name="Thon M.R."/>
            <person name="O'Connell R.J."/>
        </authorList>
    </citation>
    <scope>NUCLEOTIDE SEQUENCE [LARGE SCALE GENOMIC DNA]</scope>
    <source>
        <strain evidence="2">IMI 349063</strain>
    </source>
</reference>
<sequence>MATLHLDSASEAILSDPNFEIITTLAYSTGLPTDPRNKDTTARPVCYLLQFGIDRLHAAATDFSWPRVLQELEQENQAQTVAKKIESHMISAFSDAASDPGRRFIVRLAFKKGGELQIMAGPRPVNQSMPMYPTSLGSTRDETISAIPVYVDYLPTSPSLFTKHKTTHRKPYSTAWARVGLDETTSPAECDVLLHNHEGHVTGAVFRTAYFWREGAWVTPGSESGCKLGVSRRWALENAKVKEGVVLASGIEEGELVWLSSAVGGFTQGLVTLVRPKQRS</sequence>
<keyword evidence="1" id="KW-0456">Lyase</keyword>
<dbReference type="KEGG" id="chig:CH63R_08337"/>
<dbReference type="Proteomes" id="UP000092177">
    <property type="component" value="Chromosome 5"/>
</dbReference>
<dbReference type="AlphaFoldDB" id="A0A1B7YBX5"/>
<dbReference type="InterPro" id="IPR001544">
    <property type="entry name" value="Aminotrans_IV"/>
</dbReference>
<dbReference type="Pfam" id="PF01063">
    <property type="entry name" value="Aminotran_4"/>
    <property type="match status" value="1"/>
</dbReference>